<reference evidence="1" key="1">
    <citation type="submission" date="2020-04" db="EMBL/GenBank/DDBJ databases">
        <authorList>
            <person name="Chiriac C."/>
            <person name="Salcher M."/>
            <person name="Ghai R."/>
            <person name="Kavagutti S V."/>
        </authorList>
    </citation>
    <scope>NUCLEOTIDE SEQUENCE</scope>
</reference>
<evidence type="ECO:0000313" key="1">
    <source>
        <dbReference type="EMBL" id="CAB4151736.1"/>
    </source>
</evidence>
<sequence>MRKPPINLTEYTHKMPRRCHALLVILDGGKVEHPEFVAYSRDEFADAMAKWKRTVLPTLRRSNVEFWELHNGHHETVNLLNR</sequence>
<organism evidence="1">
    <name type="scientific">uncultured Caudovirales phage</name>
    <dbReference type="NCBI Taxonomy" id="2100421"/>
    <lineage>
        <taxon>Viruses</taxon>
        <taxon>Duplodnaviria</taxon>
        <taxon>Heunggongvirae</taxon>
        <taxon>Uroviricota</taxon>
        <taxon>Caudoviricetes</taxon>
        <taxon>Peduoviridae</taxon>
        <taxon>Maltschvirus</taxon>
        <taxon>Maltschvirus maltsch</taxon>
    </lineage>
</organism>
<accession>A0A6J5N370</accession>
<dbReference type="EMBL" id="LR796563">
    <property type="protein sequence ID" value="CAB4151736.1"/>
    <property type="molecule type" value="Genomic_DNA"/>
</dbReference>
<proteinExistence type="predicted"/>
<name>A0A6J5N370_9CAUD</name>
<protein>
    <submittedName>
        <fullName evidence="1">Uncharacterized protein</fullName>
    </submittedName>
</protein>
<gene>
    <name evidence="1" type="ORF">UFOVP583_32</name>
</gene>